<feature type="chain" id="PRO_5043434321" description="Lipoprotein" evidence="1">
    <location>
        <begin position="22"/>
        <end position="202"/>
    </location>
</feature>
<evidence type="ECO:0008006" key="3">
    <source>
        <dbReference type="Google" id="ProtNLM"/>
    </source>
</evidence>
<name>A0AAT9G7C6_9RICK</name>
<proteinExistence type="predicted"/>
<accession>A0AAT9G7C6</accession>
<dbReference type="AlphaFoldDB" id="A0AAT9G7C6"/>
<organism evidence="2">
    <name type="scientific">Candidatus Tisiphia endosymbiont of Sergentomyia squamirostris</name>
    <dbReference type="NCBI Taxonomy" id="3113639"/>
    <lineage>
        <taxon>Bacteria</taxon>
        <taxon>Pseudomonadati</taxon>
        <taxon>Pseudomonadota</taxon>
        <taxon>Alphaproteobacteria</taxon>
        <taxon>Rickettsiales</taxon>
        <taxon>Rickettsiaceae</taxon>
        <taxon>Rickettsieae</taxon>
        <taxon>Candidatus Tisiphia</taxon>
    </lineage>
</organism>
<protein>
    <recommendedName>
        <fullName evidence="3">Lipoprotein</fullName>
    </recommendedName>
</protein>
<dbReference type="PROSITE" id="PS51257">
    <property type="entry name" value="PROKAR_LIPOPROTEIN"/>
    <property type="match status" value="1"/>
</dbReference>
<feature type="signal peptide" evidence="1">
    <location>
        <begin position="1"/>
        <end position="21"/>
    </location>
</feature>
<evidence type="ECO:0000256" key="1">
    <source>
        <dbReference type="SAM" id="SignalP"/>
    </source>
</evidence>
<reference evidence="2" key="1">
    <citation type="submission" date="2024-01" db="EMBL/GenBank/DDBJ databases">
        <title>Sequencing the genomes of a sandfly, Sergentomyia squamirostris, and its two endosymbionts.</title>
        <authorList>
            <person name="Itokawa K."/>
            <person name="Sanjoba C."/>
        </authorList>
    </citation>
    <scope>NUCLEOTIDE SEQUENCE</scope>
    <source>
        <strain evidence="2">RiSSQ</strain>
    </source>
</reference>
<keyword evidence="1" id="KW-0732">Signal</keyword>
<gene>
    <name evidence="2" type="ORF">DMENIID0002_03660</name>
</gene>
<sequence>MFTFYRSALLAIALMTLLAGCAERNLNVISRSKISTVNDGNKALILIQTTPIVPKGGIFVSFDKRIETVWVNLSSPKEFMLTKNYQTVYIMPDVTAYNYHNIELYVVTPGHYKLKCLKYIQNNILSYTLSGGDIADFLVKGGEIVYIGNLIINIRDNNINSYRFLKEGLNIQDNHSMAESYMSVHYPKLLSRLQKRLVTLQK</sequence>
<dbReference type="EMBL" id="AP029170">
    <property type="protein sequence ID" value="BFD45720.1"/>
    <property type="molecule type" value="Genomic_DNA"/>
</dbReference>
<evidence type="ECO:0000313" key="2">
    <source>
        <dbReference type="EMBL" id="BFD45720.1"/>
    </source>
</evidence>